<comment type="similarity">
    <text evidence="5">Belongs to the sigma-70 factor family. RpoD/SigA subfamily.</text>
</comment>
<dbReference type="InterPro" id="IPR050239">
    <property type="entry name" value="Sigma-70_RNA_pol_init_factors"/>
</dbReference>
<name>A0A5B8XED3_9RICK</name>
<dbReference type="Pfam" id="PF00140">
    <property type="entry name" value="Sigma70_r1_2"/>
    <property type="match status" value="1"/>
</dbReference>
<proteinExistence type="inferred from homology"/>
<dbReference type="InterPro" id="IPR009042">
    <property type="entry name" value="RNA_pol_sigma70_r1_2"/>
</dbReference>
<dbReference type="InterPro" id="IPR007127">
    <property type="entry name" value="RNA_pol_sigma_70_r1_1"/>
</dbReference>
<dbReference type="InterPro" id="IPR007624">
    <property type="entry name" value="RNA_pol_sigma70_r3"/>
</dbReference>
<dbReference type="Proteomes" id="UP000321934">
    <property type="component" value="Chromosome"/>
</dbReference>
<dbReference type="RefSeq" id="WP_146820897.1">
    <property type="nucleotide sequence ID" value="NZ_CP029077.1"/>
</dbReference>
<dbReference type="InterPro" id="IPR028630">
    <property type="entry name" value="Sigma70_RpoD"/>
</dbReference>
<evidence type="ECO:0000313" key="9">
    <source>
        <dbReference type="Proteomes" id="UP000321934"/>
    </source>
</evidence>
<dbReference type="Pfam" id="PF04539">
    <property type="entry name" value="Sigma70_r3"/>
    <property type="match status" value="1"/>
</dbReference>
<accession>A0A5B8XED3</accession>
<organism evidence="8 9">
    <name type="scientific">Candidatus Deianiraea vastatrix</name>
    <dbReference type="NCBI Taxonomy" id="2163644"/>
    <lineage>
        <taxon>Bacteria</taxon>
        <taxon>Pseudomonadati</taxon>
        <taxon>Pseudomonadota</taxon>
        <taxon>Alphaproteobacteria</taxon>
        <taxon>Rickettsiales</taxon>
        <taxon>Candidatus Deianiraeaceae</taxon>
        <taxon>Candidatus Deianiraea</taxon>
    </lineage>
</organism>
<feature type="region of interest" description="Sigma-70 factor domain-4" evidence="5">
    <location>
        <begin position="704"/>
        <end position="757"/>
    </location>
</feature>
<evidence type="ECO:0000259" key="7">
    <source>
        <dbReference type="PROSITE" id="PS00716"/>
    </source>
</evidence>
<comment type="subunit">
    <text evidence="5">Interacts transiently with the RNA polymerase catalytic core.</text>
</comment>
<dbReference type="Pfam" id="PF04546">
    <property type="entry name" value="Sigma70_ner"/>
    <property type="match status" value="1"/>
</dbReference>
<comment type="caution">
    <text evidence="5">Lacks conserved residue(s) required for the propagation of feature annotation.</text>
</comment>
<gene>
    <name evidence="5" type="primary">rpoD</name>
    <name evidence="8" type="ORF">Deia_00846</name>
</gene>
<evidence type="ECO:0000313" key="8">
    <source>
        <dbReference type="EMBL" id="QED23633.1"/>
    </source>
</evidence>
<dbReference type="OrthoDB" id="9809557at2"/>
<dbReference type="PRINTS" id="PR00046">
    <property type="entry name" value="SIGMA70FCT"/>
</dbReference>
<dbReference type="SUPFAM" id="SSF88659">
    <property type="entry name" value="Sigma3 and sigma4 domains of RNA polymerase sigma factors"/>
    <property type="match status" value="2"/>
</dbReference>
<dbReference type="NCBIfam" id="TIGR02937">
    <property type="entry name" value="sigma70-ECF"/>
    <property type="match status" value="1"/>
</dbReference>
<dbReference type="CDD" id="cd06171">
    <property type="entry name" value="Sigma70_r4"/>
    <property type="match status" value="1"/>
</dbReference>
<dbReference type="Pfam" id="PF03979">
    <property type="entry name" value="Sigma70_r1_1"/>
    <property type="match status" value="1"/>
</dbReference>
<dbReference type="InterPro" id="IPR007630">
    <property type="entry name" value="RNA_pol_sigma70_r4"/>
</dbReference>
<dbReference type="InterPro" id="IPR013324">
    <property type="entry name" value="RNA_pol_sigma_r3/r4-like"/>
</dbReference>
<dbReference type="PROSITE" id="PS00715">
    <property type="entry name" value="SIGMA70_1"/>
    <property type="match status" value="1"/>
</dbReference>
<dbReference type="InterPro" id="IPR013325">
    <property type="entry name" value="RNA_pol_sigma_r2"/>
</dbReference>
<dbReference type="Gene3D" id="1.10.601.10">
    <property type="entry name" value="RNA Polymerase Primary Sigma Factor"/>
    <property type="match status" value="1"/>
</dbReference>
<dbReference type="GO" id="GO:0006352">
    <property type="term" value="P:DNA-templated transcription initiation"/>
    <property type="evidence" value="ECO:0007669"/>
    <property type="project" value="UniProtKB-UniRule"/>
</dbReference>
<evidence type="ECO:0000256" key="3">
    <source>
        <dbReference type="ARBA" id="ARBA00023125"/>
    </source>
</evidence>
<dbReference type="GO" id="GO:0016987">
    <property type="term" value="F:sigma factor activity"/>
    <property type="evidence" value="ECO:0007669"/>
    <property type="project" value="UniProtKB-UniRule"/>
</dbReference>
<feature type="domain" description="RNA polymerase sigma-70" evidence="6">
    <location>
        <begin position="561"/>
        <end position="574"/>
    </location>
</feature>
<dbReference type="InterPro" id="IPR036388">
    <property type="entry name" value="WH-like_DNA-bd_sf"/>
</dbReference>
<dbReference type="Gene3D" id="1.10.220.120">
    <property type="entry name" value="Sigma-70 factor, region 1.1"/>
    <property type="match status" value="1"/>
</dbReference>
<dbReference type="SUPFAM" id="SSF88946">
    <property type="entry name" value="Sigma2 domain of RNA polymerase sigma factors"/>
    <property type="match status" value="1"/>
</dbReference>
<sequence length="775" mass="87607">MPKNIKNKNKDVRSNVISGAKFNFQGNGMKDVALDKMKAEQKMINNIKKIIQESDIKNRKKGDAEGINKVKDKMEVSEKKKDVIVEKKVSTEVMKDEVGVVREEQKRDITGGRDEGMFTEMELRANKDIEDFIEYIESQSNPKKISMIKYLKPLLKIGKEVGYVTYLDVSEQLPSRISAEVAEDLVNLLEEARIDVVGNIEDLESKFSNDKRFDGKEKDVFIDDSLKAYMSQIGKSSLLTKDEETEIAKRIEVGNKMIMMSFCTSAIGMNEIINLYDDINNNKIQLREAIDVDSLYTTEYKDSIIIESDEAGVPNSSTVMQNRISYLRSRSSEYSGDGGDEDEDIEEFSDEPIISIASMEVALRPKVLDILGNVSDICLKLLRLQKDNLHNIAIDKEKYEKLVNDVFNGVYSVKLHQNIITAIIAKQNEAYKKLIDLEARLLSICDKYKVSRKEFLEVYSGNEMTDDLILLLKSSKYGGSDGIKEMISEVESDIVTIQKEIVVLIKRSILMKVNEFKRSAIETEKYQRDTMKAKSEMVQSNLRLVVSIVKNYANRGIPLVDLIQEGNIGLIRAVDKFEYRKGYKFSTYATWWIKQAASRAISDHGKVIRIPAHISELIGKINKTSRDMVKRLGREPSQKELANELAMPLVKIKKIMRIAKDPISLDAPMGDGGGVFGDTIENDNVASPLDAAEYENLRSVTNASLASLSPREERVLRTRFGIGLNSDSTLEEVGQQFNVTRERIRQIEAKALRKLQHPTRSNKFKPFATKGSSGG</sequence>
<dbReference type="InterPro" id="IPR007627">
    <property type="entry name" value="RNA_pol_sigma70_r2"/>
</dbReference>
<dbReference type="InterPro" id="IPR007631">
    <property type="entry name" value="RNA_pol_sigma_70_non-ess"/>
</dbReference>
<dbReference type="PANTHER" id="PTHR30603:SF60">
    <property type="entry name" value="RNA POLYMERASE SIGMA FACTOR RPOD"/>
    <property type="match status" value="1"/>
</dbReference>
<feature type="region of interest" description="Sigma-70 factor domain-2" evidence="5">
    <location>
        <begin position="537"/>
        <end position="607"/>
    </location>
</feature>
<dbReference type="InterPro" id="IPR000943">
    <property type="entry name" value="RNA_pol_sigma70"/>
</dbReference>
<evidence type="ECO:0000259" key="6">
    <source>
        <dbReference type="PROSITE" id="PS00715"/>
    </source>
</evidence>
<dbReference type="EMBL" id="CP029077">
    <property type="protein sequence ID" value="QED23633.1"/>
    <property type="molecule type" value="Genomic_DNA"/>
</dbReference>
<evidence type="ECO:0000256" key="5">
    <source>
        <dbReference type="HAMAP-Rule" id="MF_00963"/>
    </source>
</evidence>
<feature type="short sequence motif" description="Interaction with polymerase core subunit RpoC" evidence="5">
    <location>
        <begin position="561"/>
        <end position="564"/>
    </location>
</feature>
<dbReference type="PANTHER" id="PTHR30603">
    <property type="entry name" value="RNA POLYMERASE SIGMA FACTOR RPO"/>
    <property type="match status" value="1"/>
</dbReference>
<comment type="subcellular location">
    <subcellularLocation>
        <location evidence="5">Cytoplasm</location>
    </subcellularLocation>
</comment>
<dbReference type="HAMAP" id="MF_00963">
    <property type="entry name" value="Sigma70_RpoD_SigA"/>
    <property type="match status" value="1"/>
</dbReference>
<evidence type="ECO:0000256" key="2">
    <source>
        <dbReference type="ARBA" id="ARBA00023082"/>
    </source>
</evidence>
<keyword evidence="4 5" id="KW-0804">Transcription</keyword>
<keyword evidence="1 5" id="KW-0805">Transcription regulation</keyword>
<keyword evidence="5" id="KW-0963">Cytoplasm</keyword>
<feature type="domain" description="RNA polymerase sigma-70" evidence="7">
    <location>
        <begin position="729"/>
        <end position="755"/>
    </location>
</feature>
<dbReference type="Pfam" id="PF04542">
    <property type="entry name" value="Sigma70_r2"/>
    <property type="match status" value="1"/>
</dbReference>
<dbReference type="GO" id="GO:0005737">
    <property type="term" value="C:cytoplasm"/>
    <property type="evidence" value="ECO:0007669"/>
    <property type="project" value="UniProtKB-SubCell"/>
</dbReference>
<dbReference type="NCBIfam" id="NF004208">
    <property type="entry name" value="PRK05658.1"/>
    <property type="match status" value="1"/>
</dbReference>
<keyword evidence="3 5" id="KW-0238">DNA-binding</keyword>
<comment type="function">
    <text evidence="5">Sigma factors are initiation factors that promote the attachment of RNA polymerase to specific initiation sites and are then released. This sigma factor is the primary sigma factor during exponential growth.</text>
</comment>
<evidence type="ECO:0000256" key="1">
    <source>
        <dbReference type="ARBA" id="ARBA00023015"/>
    </source>
</evidence>
<dbReference type="Pfam" id="PF04545">
    <property type="entry name" value="Sigma70_r4"/>
    <property type="match status" value="1"/>
</dbReference>
<keyword evidence="2 5" id="KW-0731">Sigma factor</keyword>
<dbReference type="InterPro" id="IPR042189">
    <property type="entry name" value="RNA_pol_sigma_70_r1_1_sf"/>
</dbReference>
<dbReference type="GO" id="GO:0003677">
    <property type="term" value="F:DNA binding"/>
    <property type="evidence" value="ECO:0007669"/>
    <property type="project" value="UniProtKB-UniRule"/>
</dbReference>
<reference evidence="8 9" key="1">
    <citation type="journal article" date="2019" name="ISME J.">
        <title>Deianiraea, an extracellular bacterium associated with the ciliate Paramecium, suggests an alternative scenario for the evolution of Rickettsiales.</title>
        <authorList>
            <person name="Castelli M."/>
            <person name="Sabaneyeva E."/>
            <person name="Lanzoni O."/>
            <person name="Lebedeva N."/>
            <person name="Floriano A.M."/>
            <person name="Gaiarsa S."/>
            <person name="Benken K."/>
            <person name="Modeo L."/>
            <person name="Bandi C."/>
            <person name="Potekhin A."/>
            <person name="Sassera D."/>
            <person name="Petroni G."/>
        </authorList>
    </citation>
    <scope>NUCLEOTIDE SEQUENCE [LARGE SCALE GENOMIC DNA]</scope>
    <source>
        <strain evidence="8">CyL4-1</strain>
    </source>
</reference>
<dbReference type="InterPro" id="IPR014284">
    <property type="entry name" value="RNA_pol_sigma-70_dom"/>
</dbReference>
<feature type="DNA-binding region" description="H-T-H motif" evidence="5">
    <location>
        <begin position="730"/>
        <end position="749"/>
    </location>
</feature>
<dbReference type="PROSITE" id="PS00716">
    <property type="entry name" value="SIGMA70_2"/>
    <property type="match status" value="1"/>
</dbReference>
<dbReference type="Gene3D" id="1.10.10.10">
    <property type="entry name" value="Winged helix-like DNA-binding domain superfamily/Winged helix DNA-binding domain"/>
    <property type="match status" value="2"/>
</dbReference>
<protein>
    <recommendedName>
        <fullName evidence="5">RNA polymerase sigma factor RpoD</fullName>
    </recommendedName>
    <alternativeName>
        <fullName evidence="5">Sigma-70</fullName>
    </alternativeName>
</protein>
<evidence type="ECO:0000256" key="4">
    <source>
        <dbReference type="ARBA" id="ARBA00023163"/>
    </source>
</evidence>
<dbReference type="AlphaFoldDB" id="A0A5B8XED3"/>
<keyword evidence="9" id="KW-1185">Reference proteome</keyword>